<proteinExistence type="predicted"/>
<dbReference type="OrthoDB" id="1303529at2759"/>
<protein>
    <submittedName>
        <fullName evidence="1">Uncharacterized mitochondrial protein AtMg00810-like</fullName>
    </submittedName>
</protein>
<organism evidence="1">
    <name type="scientific">Nicotiana tabacum</name>
    <name type="common">Common tobacco</name>
    <dbReference type="NCBI Taxonomy" id="4097"/>
    <lineage>
        <taxon>Eukaryota</taxon>
        <taxon>Viridiplantae</taxon>
        <taxon>Streptophyta</taxon>
        <taxon>Embryophyta</taxon>
        <taxon>Tracheophyta</taxon>
        <taxon>Spermatophyta</taxon>
        <taxon>Magnoliopsida</taxon>
        <taxon>eudicotyledons</taxon>
        <taxon>Gunneridae</taxon>
        <taxon>Pentapetalae</taxon>
        <taxon>asterids</taxon>
        <taxon>lamiids</taxon>
        <taxon>Solanales</taxon>
        <taxon>Solanaceae</taxon>
        <taxon>Nicotianoideae</taxon>
        <taxon>Nicotianeae</taxon>
        <taxon>Nicotiana</taxon>
    </lineage>
</organism>
<name>A0A1S3Y7G0_TOBAC</name>
<sequence>MGILNIDFSETFSPVVRPSTIHLVISLAISRGWDLRRKYARDLLARASLLGCKLVGSPTSGSRPSASEGDLLSDPSKYRSLVGALQYLTITRPYISFVVNIVSQFMSTPRTIHLIALKGILRLTGTISLGHHLKSSSNFSLTTYSDAGWAGCPDTRRYTTGFAIFLGPNLFS</sequence>
<dbReference type="KEGG" id="nta:107773197"/>
<gene>
    <name evidence="1" type="primary">LOC107773197</name>
</gene>
<dbReference type="PANTHER" id="PTHR11439">
    <property type="entry name" value="GAG-POL-RELATED RETROTRANSPOSON"/>
    <property type="match status" value="1"/>
</dbReference>
<dbReference type="PaxDb" id="4097-A0A1S3Y7G0"/>
<dbReference type="RefSeq" id="XP_016448130.1">
    <property type="nucleotide sequence ID" value="XM_016592644.1"/>
</dbReference>
<accession>A0A1S3Y7G0</accession>
<dbReference type="AlphaFoldDB" id="A0A1S3Y7G0"/>
<evidence type="ECO:0000313" key="1">
    <source>
        <dbReference type="RefSeq" id="XP_016448130.1"/>
    </source>
</evidence>
<dbReference type="PANTHER" id="PTHR11439:SF455">
    <property type="entry name" value="RLK (RECEPTOR-LIKE PROTEIN KINASE) 8, PUTATIVE-RELATED"/>
    <property type="match status" value="1"/>
</dbReference>
<reference evidence="1" key="1">
    <citation type="submission" date="2025-08" db="UniProtKB">
        <authorList>
            <consortium name="RefSeq"/>
        </authorList>
    </citation>
    <scope>IDENTIFICATION</scope>
</reference>
<dbReference type="STRING" id="4097.A0A1S3Y7G0"/>